<keyword evidence="2 4" id="KW-0548">Nucleotidyltransferase</keyword>
<feature type="domain" description="MobA-like NTP transferase" evidence="3">
    <location>
        <begin position="63"/>
        <end position="174"/>
    </location>
</feature>
<dbReference type="Gene3D" id="3.90.550.10">
    <property type="entry name" value="Spore Coat Polysaccharide Biosynthesis Protein SpsA, Chain A"/>
    <property type="match status" value="1"/>
</dbReference>
<keyword evidence="1 4" id="KW-0808">Transferase</keyword>
<reference evidence="4" key="1">
    <citation type="submission" date="2019-10" db="EMBL/GenBank/DDBJ databases">
        <title>Lactobacillus agilis SY111 Whole Genome Sequencing Project.</title>
        <authorList>
            <person name="Suzuki S."/>
            <person name="Endo A."/>
            <person name="Maeno S."/>
            <person name="Shiwa Y."/>
            <person name="Matsutani M."/>
            <person name="Kajikawa A."/>
        </authorList>
    </citation>
    <scope>NUCLEOTIDE SEQUENCE</scope>
    <source>
        <strain evidence="4">SY111</strain>
    </source>
</reference>
<evidence type="ECO:0000256" key="1">
    <source>
        <dbReference type="ARBA" id="ARBA00022679"/>
    </source>
</evidence>
<dbReference type="PANTHER" id="PTHR43584">
    <property type="entry name" value="NUCLEOTIDYL TRANSFERASE"/>
    <property type="match status" value="1"/>
</dbReference>
<dbReference type="AlphaFoldDB" id="A0A6F9XQZ2"/>
<proteinExistence type="predicted"/>
<name>A0A6F9XQZ2_9LACO</name>
<evidence type="ECO:0000256" key="2">
    <source>
        <dbReference type="ARBA" id="ARBA00022695"/>
    </source>
</evidence>
<dbReference type="InterPro" id="IPR050065">
    <property type="entry name" value="GlmU-like"/>
</dbReference>
<gene>
    <name evidence="4" type="ORF">SY111_03180</name>
</gene>
<sequence>MISHAQFELLTTLAKAGPIKAEKVQAQSVAELLAKGWLFKRDGLLEISPSGLKELEPYQVKRAIIMAAGFGSRMLPATKETPKPLVEVNGKRIIETLLDALVAAEIKDITVIVGYQRQQFKSLLANYPFLKFVTNDDYVNCNNISSMMKVLDRLDRGTYICEADLYVTNPAVISKYQYDSNILGYYCQETTDWCFKLQAGCVTDYRQGNTDCYNEYGISYWTKKNCAQLRRDLAAVYAQPEGPQQFWEAVPLKWCQENYRVRLRECQKEDIVEIDSYQELLQIRQKQVS</sequence>
<comment type="caution">
    <text evidence="4">The sequence shown here is derived from an EMBL/GenBank/DDBJ whole genome shotgun (WGS) entry which is preliminary data.</text>
</comment>
<dbReference type="RefSeq" id="WP_172585582.1">
    <property type="nucleotide sequence ID" value="NZ_BLAN01000034.1"/>
</dbReference>
<dbReference type="InterPro" id="IPR025877">
    <property type="entry name" value="MobA-like_NTP_Trfase"/>
</dbReference>
<evidence type="ECO:0000313" key="4">
    <source>
        <dbReference type="EMBL" id="GET07694.1"/>
    </source>
</evidence>
<dbReference type="EMBL" id="BLAN01000034">
    <property type="protein sequence ID" value="GET07694.1"/>
    <property type="molecule type" value="Genomic_DNA"/>
</dbReference>
<organism evidence="4">
    <name type="scientific">Ligilactobacillus agilis</name>
    <dbReference type="NCBI Taxonomy" id="1601"/>
    <lineage>
        <taxon>Bacteria</taxon>
        <taxon>Bacillati</taxon>
        <taxon>Bacillota</taxon>
        <taxon>Bacilli</taxon>
        <taxon>Lactobacillales</taxon>
        <taxon>Lactobacillaceae</taxon>
        <taxon>Ligilactobacillus</taxon>
    </lineage>
</organism>
<dbReference type="PANTHER" id="PTHR43584:SF5">
    <property type="entry name" value="PROTEIN LICC"/>
    <property type="match status" value="1"/>
</dbReference>
<dbReference type="Proteomes" id="UP000494178">
    <property type="component" value="Unassembled WGS sequence"/>
</dbReference>
<dbReference type="InterPro" id="IPR029044">
    <property type="entry name" value="Nucleotide-diphossugar_trans"/>
</dbReference>
<protein>
    <submittedName>
        <fullName evidence="4">Choline-phosphate cytidylyltransferase</fullName>
    </submittedName>
</protein>
<dbReference type="CDD" id="cd02523">
    <property type="entry name" value="PC_cytidylyltransferase"/>
    <property type="match status" value="1"/>
</dbReference>
<dbReference type="Pfam" id="PF12804">
    <property type="entry name" value="NTP_transf_3"/>
    <property type="match status" value="1"/>
</dbReference>
<evidence type="ECO:0000259" key="3">
    <source>
        <dbReference type="Pfam" id="PF12804"/>
    </source>
</evidence>
<dbReference type="SUPFAM" id="SSF53448">
    <property type="entry name" value="Nucleotide-diphospho-sugar transferases"/>
    <property type="match status" value="1"/>
</dbReference>
<accession>A0A6F9XQZ2</accession>
<dbReference type="GO" id="GO:0016779">
    <property type="term" value="F:nucleotidyltransferase activity"/>
    <property type="evidence" value="ECO:0007669"/>
    <property type="project" value="UniProtKB-KW"/>
</dbReference>